<dbReference type="Proteomes" id="UP001341281">
    <property type="component" value="Chromosome 07"/>
</dbReference>
<feature type="region of interest" description="Disordered" evidence="1">
    <location>
        <begin position="520"/>
        <end position="545"/>
    </location>
</feature>
<organism evidence="3 4">
    <name type="scientific">Paspalum notatum var. saurae</name>
    <dbReference type="NCBI Taxonomy" id="547442"/>
    <lineage>
        <taxon>Eukaryota</taxon>
        <taxon>Viridiplantae</taxon>
        <taxon>Streptophyta</taxon>
        <taxon>Embryophyta</taxon>
        <taxon>Tracheophyta</taxon>
        <taxon>Spermatophyta</taxon>
        <taxon>Magnoliopsida</taxon>
        <taxon>Liliopsida</taxon>
        <taxon>Poales</taxon>
        <taxon>Poaceae</taxon>
        <taxon>PACMAD clade</taxon>
        <taxon>Panicoideae</taxon>
        <taxon>Andropogonodae</taxon>
        <taxon>Paspaleae</taxon>
        <taxon>Paspalinae</taxon>
        <taxon>Paspalum</taxon>
    </lineage>
</organism>
<dbReference type="EMBL" id="CP144751">
    <property type="protein sequence ID" value="WVZ83225.1"/>
    <property type="molecule type" value="Genomic_DNA"/>
</dbReference>
<feature type="domain" description="Reverse transcriptase" evidence="2">
    <location>
        <begin position="72"/>
        <end position="342"/>
    </location>
</feature>
<reference evidence="3 4" key="1">
    <citation type="submission" date="2024-02" db="EMBL/GenBank/DDBJ databases">
        <title>High-quality chromosome-scale genome assembly of Pensacola bahiagrass (Paspalum notatum Flugge var. saurae).</title>
        <authorList>
            <person name="Vega J.M."/>
            <person name="Podio M."/>
            <person name="Orjuela J."/>
            <person name="Siena L.A."/>
            <person name="Pessino S.C."/>
            <person name="Combes M.C."/>
            <person name="Mariac C."/>
            <person name="Albertini E."/>
            <person name="Pupilli F."/>
            <person name="Ortiz J.P.A."/>
            <person name="Leblanc O."/>
        </authorList>
    </citation>
    <scope>NUCLEOTIDE SEQUENCE [LARGE SCALE GENOMIC DNA]</scope>
    <source>
        <strain evidence="3">R1</strain>
        <tissue evidence="3">Leaf</tissue>
    </source>
</reference>
<dbReference type="PROSITE" id="PS50878">
    <property type="entry name" value="RT_POL"/>
    <property type="match status" value="1"/>
</dbReference>
<dbReference type="CDD" id="cd01650">
    <property type="entry name" value="RT_nLTR_like"/>
    <property type="match status" value="1"/>
</dbReference>
<dbReference type="AlphaFoldDB" id="A0AAQ3U4T6"/>
<dbReference type="InterPro" id="IPR043502">
    <property type="entry name" value="DNA/RNA_pol_sf"/>
</dbReference>
<evidence type="ECO:0000256" key="1">
    <source>
        <dbReference type="SAM" id="MobiDB-lite"/>
    </source>
</evidence>
<evidence type="ECO:0000313" key="4">
    <source>
        <dbReference type="Proteomes" id="UP001341281"/>
    </source>
</evidence>
<proteinExistence type="predicted"/>
<protein>
    <recommendedName>
        <fullName evidence="2">Reverse transcriptase domain-containing protein</fullName>
    </recommendedName>
</protein>
<evidence type="ECO:0000313" key="3">
    <source>
        <dbReference type="EMBL" id="WVZ83225.1"/>
    </source>
</evidence>
<dbReference type="SUPFAM" id="SSF56672">
    <property type="entry name" value="DNA/RNA polymerases"/>
    <property type="match status" value="1"/>
</dbReference>
<dbReference type="PANTHER" id="PTHR19446">
    <property type="entry name" value="REVERSE TRANSCRIPTASES"/>
    <property type="match status" value="1"/>
</dbReference>
<dbReference type="InterPro" id="IPR000477">
    <property type="entry name" value="RT_dom"/>
</dbReference>
<sequence>MSSSLNEDLTGSRETEEIQDDYMNSITNSQEIIQIINNTRSDASPGPDGLNAAFYNAAWSWIADDVVKLIQQFYRTGTLPAGINSTHIALIPKCNNTHAPQNFRPISLCNVIYKIISKSLAERIKIHLPNYIHSSQSAFIPGRHITSNIIITQEITNLFILKTWNQKAFLLQLDLGKAFHRIEWNFIVKALKNRGFANHFINLITSFISSPSFSILINGQPYYNFKSQRGIRQGCPLSPYLFVLAINELSCNLQQAMRNREIQGISLGPDCSHSLTATQQEAQSIKEVLHNFCLPSGQTPNWNKSAIHFSKKVSQTEKKNIIRHIFPAPLLTNNSTHLGHPLLFSYKDRAAAYNFILNNFYAKISYLKANKLNHAGRLIYLRSVLASIPIYYMANILFPANFMHKIDSIMRNFWWAGVQDENSTHPIAFRSWDDICTPKVLGGLGLKKMSTVNRRLVLHSAWMIVNGKDPFLTSILKSKYFHNSSFWKCNMNGPKSVFRSSIQGVKNQLVAQVINDEQVLPSSSTGRQRSEHEEREQGCTSTQVQDGVDPLTAETLAMKLAIKIIHSLGQNDCFYYTDSQILVDNLNSKHNLNRTNN</sequence>
<feature type="compositionally biased region" description="Basic and acidic residues" evidence="1">
    <location>
        <begin position="528"/>
        <end position="537"/>
    </location>
</feature>
<dbReference type="Pfam" id="PF00078">
    <property type="entry name" value="RVT_1"/>
    <property type="match status" value="1"/>
</dbReference>
<accession>A0AAQ3U4T6</accession>
<evidence type="ECO:0000259" key="2">
    <source>
        <dbReference type="PROSITE" id="PS50878"/>
    </source>
</evidence>
<gene>
    <name evidence="3" type="ORF">U9M48_030394</name>
</gene>
<name>A0AAQ3U4T6_PASNO</name>
<keyword evidence="4" id="KW-1185">Reference proteome</keyword>